<dbReference type="Proteomes" id="UP000288197">
    <property type="component" value="Unassembled WGS sequence"/>
</dbReference>
<accession>A0A369AYR1</accession>
<dbReference type="AlphaFoldDB" id="A0A369AYR1"/>
<sequence length="146" mass="16383">MKKPSLGFYVQKINDVVTTSENVGEEMNPSYEKVRTAIDDNKVANLSKEELTEIKELFLSGTNKYRELLAEITSLKAPAKVIGIHKKLEKSFTEYVEGCQEMVDAIDVDAVSVDVEQFNTSENKQDEATDTISFCIQRVTQLVLGK</sequence>
<gene>
    <name evidence="1" type="ORF">CBF32_05910</name>
</gene>
<dbReference type="EMBL" id="NGJX01000004">
    <property type="protein sequence ID" value="RSU02799.1"/>
    <property type="molecule type" value="Genomic_DNA"/>
</dbReference>
<dbReference type="GeneID" id="63146182"/>
<comment type="caution">
    <text evidence="1">The sequence shown here is derived from an EMBL/GenBank/DDBJ whole genome shotgun (WGS) entry which is preliminary data.</text>
</comment>
<proteinExistence type="predicted"/>
<keyword evidence="2" id="KW-1185">Reference proteome</keyword>
<organism evidence="1 2">
    <name type="scientific">Vagococcus fluvialis</name>
    <dbReference type="NCBI Taxonomy" id="2738"/>
    <lineage>
        <taxon>Bacteria</taxon>
        <taxon>Bacillati</taxon>
        <taxon>Bacillota</taxon>
        <taxon>Bacilli</taxon>
        <taxon>Lactobacillales</taxon>
        <taxon>Enterococcaceae</taxon>
        <taxon>Vagococcus</taxon>
    </lineage>
</organism>
<name>A0A369AYR1_9ENTE</name>
<protein>
    <submittedName>
        <fullName evidence="1">Uncharacterized protein</fullName>
    </submittedName>
</protein>
<evidence type="ECO:0000313" key="1">
    <source>
        <dbReference type="EMBL" id="RSU02799.1"/>
    </source>
</evidence>
<dbReference type="OrthoDB" id="2146076at2"/>
<dbReference type="RefSeq" id="WP_114289441.1">
    <property type="nucleotide sequence ID" value="NZ_JAYEVN010000023.1"/>
</dbReference>
<evidence type="ECO:0000313" key="2">
    <source>
        <dbReference type="Proteomes" id="UP000288197"/>
    </source>
</evidence>
<reference evidence="1 2" key="1">
    <citation type="submission" date="2017-05" db="EMBL/GenBank/DDBJ databases">
        <title>Vagococcus spp. assemblies.</title>
        <authorList>
            <person name="Gulvik C.A."/>
        </authorList>
    </citation>
    <scope>NUCLEOTIDE SEQUENCE [LARGE SCALE GENOMIC DNA]</scope>
    <source>
        <strain evidence="1 2">NCFB 2497</strain>
    </source>
</reference>